<reference evidence="4 5" key="1">
    <citation type="submission" date="2019-02" db="EMBL/GenBank/DDBJ databases">
        <title>Kribbella capetownensis sp. nov. and Kribbella speibonae sp. nov., isolated from soil.</title>
        <authorList>
            <person name="Curtis S.M."/>
            <person name="Norton I."/>
            <person name="Everest G.J."/>
            <person name="Meyers P.R."/>
        </authorList>
    </citation>
    <scope>NUCLEOTIDE SEQUENCE [LARGE SCALE GENOMIC DNA]</scope>
    <source>
        <strain evidence="4 5">NRRL B-24813</strain>
    </source>
</reference>
<feature type="domain" description="Glycosyltransferase 2-like" evidence="3">
    <location>
        <begin position="515"/>
        <end position="670"/>
    </location>
</feature>
<feature type="transmembrane region" description="Helical" evidence="2">
    <location>
        <begin position="434"/>
        <end position="451"/>
    </location>
</feature>
<feature type="transmembrane region" description="Helical" evidence="2">
    <location>
        <begin position="86"/>
        <end position="113"/>
    </location>
</feature>
<feature type="transmembrane region" description="Helical" evidence="2">
    <location>
        <begin position="214"/>
        <end position="235"/>
    </location>
</feature>
<dbReference type="Proteomes" id="UP000291144">
    <property type="component" value="Unassembled WGS sequence"/>
</dbReference>
<dbReference type="SUPFAM" id="SSF53448">
    <property type="entry name" value="Nucleotide-diphospho-sugar transferases"/>
    <property type="match status" value="1"/>
</dbReference>
<comment type="caution">
    <text evidence="4">The sequence shown here is derived from an EMBL/GenBank/DDBJ whole genome shotgun (WGS) entry which is preliminary data.</text>
</comment>
<evidence type="ECO:0000256" key="2">
    <source>
        <dbReference type="SAM" id="Phobius"/>
    </source>
</evidence>
<evidence type="ECO:0000256" key="1">
    <source>
        <dbReference type="ARBA" id="ARBA00006739"/>
    </source>
</evidence>
<evidence type="ECO:0000313" key="5">
    <source>
        <dbReference type="Proteomes" id="UP000291144"/>
    </source>
</evidence>
<dbReference type="Pfam" id="PF00535">
    <property type="entry name" value="Glycos_transf_2"/>
    <property type="match status" value="1"/>
</dbReference>
<evidence type="ECO:0000313" key="4">
    <source>
        <dbReference type="EMBL" id="TCC56192.1"/>
    </source>
</evidence>
<accession>A0A4V2M9P4</accession>
<comment type="similarity">
    <text evidence="1">Belongs to the glycosyltransferase 2 family.</text>
</comment>
<dbReference type="AlphaFoldDB" id="A0A4V2M9P4"/>
<keyword evidence="2" id="KW-0812">Transmembrane</keyword>
<evidence type="ECO:0000259" key="3">
    <source>
        <dbReference type="Pfam" id="PF00535"/>
    </source>
</evidence>
<dbReference type="CDD" id="cd04179">
    <property type="entry name" value="DPM_DPG-synthase_like"/>
    <property type="match status" value="1"/>
</dbReference>
<feature type="transmembrane region" description="Helical" evidence="2">
    <location>
        <begin position="119"/>
        <end position="136"/>
    </location>
</feature>
<feature type="transmembrane region" description="Helical" evidence="2">
    <location>
        <begin position="148"/>
        <end position="166"/>
    </location>
</feature>
<dbReference type="PANTHER" id="PTHR48090">
    <property type="entry name" value="UNDECAPRENYL-PHOSPHATE 4-DEOXY-4-FORMAMIDO-L-ARABINOSE TRANSFERASE-RELATED"/>
    <property type="match status" value="1"/>
</dbReference>
<dbReference type="InterPro" id="IPR029044">
    <property type="entry name" value="Nucleotide-diphossugar_trans"/>
</dbReference>
<dbReference type="EMBL" id="SJKB01000013">
    <property type="protein sequence ID" value="TCC56192.1"/>
    <property type="molecule type" value="Genomic_DNA"/>
</dbReference>
<name>A0A4V2M9P4_9ACTN</name>
<organism evidence="4 5">
    <name type="scientific">Kribbella pittospori</name>
    <dbReference type="NCBI Taxonomy" id="722689"/>
    <lineage>
        <taxon>Bacteria</taxon>
        <taxon>Bacillati</taxon>
        <taxon>Actinomycetota</taxon>
        <taxon>Actinomycetes</taxon>
        <taxon>Propionibacteriales</taxon>
        <taxon>Kribbellaceae</taxon>
        <taxon>Kribbella</taxon>
    </lineage>
</organism>
<proteinExistence type="inferred from homology"/>
<dbReference type="OrthoDB" id="9810303at2"/>
<feature type="transmembrane region" description="Helical" evidence="2">
    <location>
        <begin position="30"/>
        <end position="57"/>
    </location>
</feature>
<feature type="transmembrane region" description="Helical" evidence="2">
    <location>
        <begin position="172"/>
        <end position="202"/>
    </location>
</feature>
<dbReference type="PANTHER" id="PTHR48090:SF7">
    <property type="entry name" value="RFBJ PROTEIN"/>
    <property type="match status" value="1"/>
</dbReference>
<dbReference type="GO" id="GO:0016740">
    <property type="term" value="F:transferase activity"/>
    <property type="evidence" value="ECO:0007669"/>
    <property type="project" value="UniProtKB-KW"/>
</dbReference>
<feature type="transmembrane region" description="Helical" evidence="2">
    <location>
        <begin position="402"/>
        <end position="422"/>
    </location>
</feature>
<feature type="transmembrane region" description="Helical" evidence="2">
    <location>
        <begin position="457"/>
        <end position="478"/>
    </location>
</feature>
<keyword evidence="5" id="KW-1185">Reference proteome</keyword>
<dbReference type="Gene3D" id="3.90.550.10">
    <property type="entry name" value="Spore Coat Polysaccharide Biosynthesis Protein SpsA, Chain A"/>
    <property type="match status" value="1"/>
</dbReference>
<keyword evidence="2" id="KW-1133">Transmembrane helix</keyword>
<sequence length="758" mass="81695">MAVLLQPVINQLRRPLASLGGGRETLRKHWLLVALLVLGAALRVLATVAYQPAILYVDSVRYLDDMHSLKPDQLNPIGYSLFLKPLTALGGVTFVVILQHVIGLALGVAIYALCRRLGVYRWLSALAAAPLLLDAYQVQIEQNIMAETLFDVLLVGLLWLLLGWGAPGWKRAAAAGLILGAAFVLRTIGITLLVAVVIYLVVVGSAWRTSWRRVLGRSAAVTAVFAVVLGGYATYFHSQTGRWGFSGAENQVLYGRTAVVANCAKLPLNDGTRLFCPKEPLGHRLGVDNYAHDHYGDPNWPGPLPPGTTKQQLATDFSMLVIRHQPADVAWAALKDFFKGFAPTRTTSPDDVPLDRWQFQLTYPNLSDPNTAKAAVKWGGTEPHVNTGPAKVLRAYQLHGGYTPGLLLGIAGLIAFAAAFGLGRARTSRLRSAALLPVAAAVILLLGSAAFEFSWRYQLPGLVLFPFAGALGLTALLGRSQQRAPLAQYPDKVDSAALDDLRERHGDPAFAPLVVVIAAYNEAGGIGPVLEHMPKTCAGLPVDVLVVVDGAEDNTAEIAAEHGAYVCVAPVNRGQGAALRLGYQIAAQGGAQYVATTDGDGQYDNDELPVLLAPILEGRADFVTGSRRLGQEDADSRLRWVGVRVFAVLASILTRRKLTDTSFGFRAMRAALACSVTLREPQYQSSELLLGVLAGGARVVELPMTMRRRGDGNSKKGPGLVYGANYARVMTGTWWREYVLRRLPAWRTRTGRTARTSG</sequence>
<protein>
    <submittedName>
        <fullName evidence="4">Glycosyltransferase family 2 protein</fullName>
    </submittedName>
</protein>
<gene>
    <name evidence="4" type="ORF">E0H73_34125</name>
</gene>
<keyword evidence="2" id="KW-0472">Membrane</keyword>
<keyword evidence="4" id="KW-0808">Transferase</keyword>
<dbReference type="InterPro" id="IPR050256">
    <property type="entry name" value="Glycosyltransferase_2"/>
</dbReference>
<dbReference type="InterPro" id="IPR001173">
    <property type="entry name" value="Glyco_trans_2-like"/>
</dbReference>